<dbReference type="Proteomes" id="UP000829398">
    <property type="component" value="Chromosome 7"/>
</dbReference>
<reference evidence="2" key="1">
    <citation type="journal article" date="2023" name="Hortic. Res.">
        <title>A chromosome-level phased genome enabling allele-level studies in sweet orange: a case study on citrus Huanglongbing tolerance.</title>
        <authorList>
            <person name="Wu B."/>
            <person name="Yu Q."/>
            <person name="Deng Z."/>
            <person name="Duan Y."/>
            <person name="Luo F."/>
            <person name="Gmitter F. Jr."/>
        </authorList>
    </citation>
    <scope>NUCLEOTIDE SEQUENCE [LARGE SCALE GENOMIC DNA]</scope>
    <source>
        <strain evidence="2">cv. Valencia</strain>
    </source>
</reference>
<gene>
    <name evidence="1" type="ORF">KPL71_021861</name>
</gene>
<protein>
    <submittedName>
        <fullName evidence="1">Uncharacterized protein</fullName>
    </submittedName>
</protein>
<evidence type="ECO:0000313" key="1">
    <source>
        <dbReference type="EMBL" id="KAH9717534.1"/>
    </source>
</evidence>
<name>A0ACB8JI03_CITSI</name>
<accession>A0ACB8JI03</accession>
<proteinExistence type="predicted"/>
<organism evidence="1 2">
    <name type="scientific">Citrus sinensis</name>
    <name type="common">Sweet orange</name>
    <name type="synonym">Citrus aurantium var. sinensis</name>
    <dbReference type="NCBI Taxonomy" id="2711"/>
    <lineage>
        <taxon>Eukaryota</taxon>
        <taxon>Viridiplantae</taxon>
        <taxon>Streptophyta</taxon>
        <taxon>Embryophyta</taxon>
        <taxon>Tracheophyta</taxon>
        <taxon>Spermatophyta</taxon>
        <taxon>Magnoliopsida</taxon>
        <taxon>eudicotyledons</taxon>
        <taxon>Gunneridae</taxon>
        <taxon>Pentapetalae</taxon>
        <taxon>rosids</taxon>
        <taxon>malvids</taxon>
        <taxon>Sapindales</taxon>
        <taxon>Rutaceae</taxon>
        <taxon>Aurantioideae</taxon>
        <taxon>Citrus</taxon>
    </lineage>
</organism>
<evidence type="ECO:0000313" key="2">
    <source>
        <dbReference type="Proteomes" id="UP000829398"/>
    </source>
</evidence>
<keyword evidence="2" id="KW-1185">Reference proteome</keyword>
<comment type="caution">
    <text evidence="1">The sequence shown here is derived from an EMBL/GenBank/DDBJ whole genome shotgun (WGS) entry which is preliminary data.</text>
</comment>
<dbReference type="EMBL" id="CM039176">
    <property type="protein sequence ID" value="KAH9717534.1"/>
    <property type="molecule type" value="Genomic_DNA"/>
</dbReference>
<sequence>MTASVSAPMASAADQKYVTAKTSVWWDIENCQVPDNRDPHTIAQNISSAPVEMNYCGPVSISAYGDTNRIPASVQHALSSTGIALNHVPADEEHVEMMIKIRSLFPYIIIVVSQILFRGARWLFGVWSFPTTFL</sequence>